<dbReference type="Pfam" id="PF01869">
    <property type="entry name" value="BcrAD_BadFG"/>
    <property type="match status" value="1"/>
</dbReference>
<keyword evidence="3" id="KW-0408">Iron</keyword>
<dbReference type="InterPro" id="IPR002731">
    <property type="entry name" value="ATPase_BadF"/>
</dbReference>
<proteinExistence type="predicted"/>
<evidence type="ECO:0000256" key="1">
    <source>
        <dbReference type="ARBA" id="ARBA00001966"/>
    </source>
</evidence>
<evidence type="ECO:0000256" key="2">
    <source>
        <dbReference type="ARBA" id="ARBA00022723"/>
    </source>
</evidence>
<protein>
    <submittedName>
        <fullName evidence="6">CoA activase</fullName>
    </submittedName>
</protein>
<evidence type="ECO:0000313" key="6">
    <source>
        <dbReference type="EMBL" id="TET43746.1"/>
    </source>
</evidence>
<evidence type="ECO:0000256" key="3">
    <source>
        <dbReference type="ARBA" id="ARBA00023004"/>
    </source>
</evidence>
<dbReference type="InterPro" id="IPR051805">
    <property type="entry name" value="Dehydratase_Activator_Redct"/>
</dbReference>
<dbReference type="CDD" id="cd24107">
    <property type="entry name" value="ASKHA_NBD_benz_CoA_BzdP"/>
    <property type="match status" value="1"/>
</dbReference>
<evidence type="ECO:0000313" key="7">
    <source>
        <dbReference type="Proteomes" id="UP000315525"/>
    </source>
</evidence>
<dbReference type="EMBL" id="SOJN01000148">
    <property type="protein sequence ID" value="TET43746.1"/>
    <property type="molecule type" value="Genomic_DNA"/>
</dbReference>
<dbReference type="PANTHER" id="PTHR32329:SF2">
    <property type="entry name" value="BIFUNCTIONAL PROTEIN [INCLUDES 2-HYDROXYACYL-COA DEHYDRATASE (N-TER) AND ITS ACTIVATOR DOMAIN (C_TERM)"/>
    <property type="match status" value="1"/>
</dbReference>
<dbReference type="PANTHER" id="PTHR32329">
    <property type="entry name" value="BIFUNCTIONAL PROTEIN [INCLUDES 2-HYDROXYACYL-COA DEHYDRATASE (N-TER) AND ITS ACTIVATOR DOMAIN (C_TERM)-RELATED"/>
    <property type="match status" value="1"/>
</dbReference>
<sequence>MVTAGIDVGAKSVKVVLLESGKVTSRSLKTIGLNTEAAINEAFESALSNNGIKREEISKIIATGAGRKEVKFADGELTEVGASAKGAHHLLDSARTVIDIGAEEGRAIKVNEKGKVADFAINEKCAAGAGAFTEAMSRALEVDLEDFGKLSLKSQKAIPMNAQCAVFAESEVVSLIHAKTRKEDIARAVHDAIADRIVSMARRVGIAKDVIVVGGVARNIGFIDSLKRTLETDVVVPEYPEYAAALGTALHAAETGGQ</sequence>
<keyword evidence="2" id="KW-0479">Metal-binding</keyword>
<dbReference type="Proteomes" id="UP000315525">
    <property type="component" value="Unassembled WGS sequence"/>
</dbReference>
<name>A0A523UMI5_UNCT6</name>
<accession>A0A523UMI5</accession>
<dbReference type="InterPro" id="IPR043129">
    <property type="entry name" value="ATPase_NBD"/>
</dbReference>
<dbReference type="Gene3D" id="3.30.420.40">
    <property type="match status" value="2"/>
</dbReference>
<organism evidence="6 7">
    <name type="scientific">candidate division TA06 bacterium</name>
    <dbReference type="NCBI Taxonomy" id="2250710"/>
    <lineage>
        <taxon>Bacteria</taxon>
        <taxon>Bacteria division TA06</taxon>
    </lineage>
</organism>
<evidence type="ECO:0000259" key="5">
    <source>
        <dbReference type="Pfam" id="PF01869"/>
    </source>
</evidence>
<evidence type="ECO:0000256" key="4">
    <source>
        <dbReference type="ARBA" id="ARBA00023014"/>
    </source>
</evidence>
<feature type="domain" description="ATPase BadF/BadG/BcrA/BcrD type" evidence="5">
    <location>
        <begin position="5"/>
        <end position="252"/>
    </location>
</feature>
<comment type="cofactor">
    <cofactor evidence="1">
        <name>[4Fe-4S] cluster</name>
        <dbReference type="ChEBI" id="CHEBI:49883"/>
    </cofactor>
</comment>
<dbReference type="AlphaFoldDB" id="A0A523UMI5"/>
<dbReference type="GO" id="GO:0046872">
    <property type="term" value="F:metal ion binding"/>
    <property type="evidence" value="ECO:0007669"/>
    <property type="project" value="UniProtKB-KW"/>
</dbReference>
<keyword evidence="4" id="KW-0411">Iron-sulfur</keyword>
<dbReference type="SUPFAM" id="SSF53067">
    <property type="entry name" value="Actin-like ATPase domain"/>
    <property type="match status" value="1"/>
</dbReference>
<dbReference type="InterPro" id="IPR008275">
    <property type="entry name" value="CoA_E_activase_dom"/>
</dbReference>
<dbReference type="NCBIfam" id="TIGR00241">
    <property type="entry name" value="CoA_E_activ"/>
    <property type="match status" value="1"/>
</dbReference>
<reference evidence="6 7" key="1">
    <citation type="submission" date="2019-03" db="EMBL/GenBank/DDBJ databases">
        <title>Metabolic potential of uncultured bacteria and archaea associated with petroleum seepage in deep-sea sediments.</title>
        <authorList>
            <person name="Dong X."/>
            <person name="Hubert C."/>
        </authorList>
    </citation>
    <scope>NUCLEOTIDE SEQUENCE [LARGE SCALE GENOMIC DNA]</scope>
    <source>
        <strain evidence="6">E44_bin18</strain>
    </source>
</reference>
<dbReference type="GO" id="GO:0051536">
    <property type="term" value="F:iron-sulfur cluster binding"/>
    <property type="evidence" value="ECO:0007669"/>
    <property type="project" value="UniProtKB-KW"/>
</dbReference>
<gene>
    <name evidence="6" type="ORF">E3J62_12400</name>
</gene>
<comment type="caution">
    <text evidence="6">The sequence shown here is derived from an EMBL/GenBank/DDBJ whole genome shotgun (WGS) entry which is preliminary data.</text>
</comment>